<feature type="signal peptide" evidence="1">
    <location>
        <begin position="1"/>
        <end position="23"/>
    </location>
</feature>
<dbReference type="STRING" id="113562.SAMN04489716_4732"/>
<evidence type="ECO:0000256" key="1">
    <source>
        <dbReference type="SAM" id="SignalP"/>
    </source>
</evidence>
<feature type="domain" description="DUF4874" evidence="3">
    <location>
        <begin position="41"/>
        <end position="113"/>
    </location>
</feature>
<dbReference type="EMBL" id="LT629758">
    <property type="protein sequence ID" value="SDT59354.1"/>
    <property type="molecule type" value="Genomic_DNA"/>
</dbReference>
<evidence type="ECO:0008006" key="6">
    <source>
        <dbReference type="Google" id="ProtNLM"/>
    </source>
</evidence>
<evidence type="ECO:0000313" key="5">
    <source>
        <dbReference type="Proteomes" id="UP000198688"/>
    </source>
</evidence>
<evidence type="ECO:0000259" key="3">
    <source>
        <dbReference type="Pfam" id="PF16173"/>
    </source>
</evidence>
<feature type="chain" id="PRO_5009270140" description="Secreted protein" evidence="1">
    <location>
        <begin position="24"/>
        <end position="257"/>
    </location>
</feature>
<name>A0A1H2BMK3_9ACTN</name>
<sequence>MRCLLAGAAALVLTLTGATPALAAPATVTRAYAVDGSVFANPGRGFFTYTETHLLADGSGWVPLDAAALAADRESAGHSLVFRIFYLEKYRAVDTISAADLALIRADLAAVRTDWADRKRVLTALLAAVPATVPVQVRTPQIARRLAPGNTRVGVHDDCFLAGTDDYGTYLAADDRAWLAKAPGLVGGETCDVSDRSGWADASAETAAGSYRLALSLPDPASRLTAVPAYAIRLASTGVWDATTGRNSLGATLTVAR</sequence>
<organism evidence="4 5">
    <name type="scientific">Actinoplanes derwentensis</name>
    <dbReference type="NCBI Taxonomy" id="113562"/>
    <lineage>
        <taxon>Bacteria</taxon>
        <taxon>Bacillati</taxon>
        <taxon>Actinomycetota</taxon>
        <taxon>Actinomycetes</taxon>
        <taxon>Micromonosporales</taxon>
        <taxon>Micromonosporaceae</taxon>
        <taxon>Actinoplanes</taxon>
    </lineage>
</organism>
<keyword evidence="5" id="KW-1185">Reference proteome</keyword>
<gene>
    <name evidence="4" type="ORF">SAMN04489716_4732</name>
</gene>
<feature type="domain" description="DUF4832" evidence="2">
    <location>
        <begin position="152"/>
        <end position="205"/>
    </location>
</feature>
<protein>
    <recommendedName>
        <fullName evidence="6">Secreted protein</fullName>
    </recommendedName>
</protein>
<dbReference type="InterPro" id="IPR032379">
    <property type="entry name" value="DUF4874"/>
</dbReference>
<dbReference type="Pfam" id="PF16173">
    <property type="entry name" value="DUF4874"/>
    <property type="match status" value="1"/>
</dbReference>
<proteinExistence type="predicted"/>
<dbReference type="AlphaFoldDB" id="A0A1H2BMK3"/>
<evidence type="ECO:0000313" key="4">
    <source>
        <dbReference type="EMBL" id="SDT59354.1"/>
    </source>
</evidence>
<keyword evidence="1" id="KW-0732">Signal</keyword>
<dbReference type="RefSeq" id="WP_092546619.1">
    <property type="nucleotide sequence ID" value="NZ_BOMJ01000038.1"/>
</dbReference>
<dbReference type="Proteomes" id="UP000198688">
    <property type="component" value="Chromosome I"/>
</dbReference>
<dbReference type="OrthoDB" id="9760654at2"/>
<evidence type="ECO:0000259" key="2">
    <source>
        <dbReference type="Pfam" id="PF16116"/>
    </source>
</evidence>
<reference evidence="4 5" key="1">
    <citation type="submission" date="2016-10" db="EMBL/GenBank/DDBJ databases">
        <authorList>
            <person name="de Groot N.N."/>
        </authorList>
    </citation>
    <scope>NUCLEOTIDE SEQUENCE [LARGE SCALE GENOMIC DNA]</scope>
    <source>
        <strain evidence="4 5">DSM 43941</strain>
    </source>
</reference>
<dbReference type="InterPro" id="IPR032267">
    <property type="entry name" value="DUF4832"/>
</dbReference>
<dbReference type="Pfam" id="PF16116">
    <property type="entry name" value="DUF4832"/>
    <property type="match status" value="1"/>
</dbReference>
<accession>A0A1H2BMK3</accession>